<evidence type="ECO:0000256" key="1">
    <source>
        <dbReference type="SAM" id="MobiDB-lite"/>
    </source>
</evidence>
<sequence length="262" mass="28731">MGASLNQIPRAQKRDIVKKIKENLEVRAENGPPEPALDIYISECTDIADALDAHVTGNVLAHAERAARLAQLEAADDAVDTWYRHIEGYIGVESRRRVSPNILGALALHQAAFPDGLAHVDDPIADENRICRDALLVLRAPEHVATLQVIELPAIWLERWETAIDKSDALLAEVEKARTDKRAHVDAGRDAETEWVELMVRLRRYVASRAKRSDAARIQEGKKLLAPLLDAMAKLRAESAARATRKGNGKQETPAAGEATGG</sequence>
<organism evidence="2 3">
    <name type="scientific">Polyangium jinanense</name>
    <dbReference type="NCBI Taxonomy" id="2829994"/>
    <lineage>
        <taxon>Bacteria</taxon>
        <taxon>Pseudomonadati</taxon>
        <taxon>Myxococcota</taxon>
        <taxon>Polyangia</taxon>
        <taxon>Polyangiales</taxon>
        <taxon>Polyangiaceae</taxon>
        <taxon>Polyangium</taxon>
    </lineage>
</organism>
<comment type="caution">
    <text evidence="2">The sequence shown here is derived from an EMBL/GenBank/DDBJ whole genome shotgun (WGS) entry which is preliminary data.</text>
</comment>
<dbReference type="AlphaFoldDB" id="A0A9X4AZY0"/>
<accession>A0A9X4AZY0</accession>
<protein>
    <submittedName>
        <fullName evidence="2">Uncharacterized protein</fullName>
    </submittedName>
</protein>
<proteinExistence type="predicted"/>
<dbReference type="EMBL" id="JAGTJJ010000084">
    <property type="protein sequence ID" value="MDC3988805.1"/>
    <property type="molecule type" value="Genomic_DNA"/>
</dbReference>
<dbReference type="Proteomes" id="UP001151081">
    <property type="component" value="Unassembled WGS sequence"/>
</dbReference>
<name>A0A9X4AZY0_9BACT</name>
<evidence type="ECO:0000313" key="2">
    <source>
        <dbReference type="EMBL" id="MDC3988805.1"/>
    </source>
</evidence>
<reference evidence="2 3" key="1">
    <citation type="submission" date="2021-04" db="EMBL/GenBank/DDBJ databases">
        <title>Genome analysis of Polyangium sp.</title>
        <authorList>
            <person name="Li Y."/>
            <person name="Wang J."/>
        </authorList>
    </citation>
    <scope>NUCLEOTIDE SEQUENCE [LARGE SCALE GENOMIC DNA]</scope>
    <source>
        <strain evidence="2 3">SDU14</strain>
    </source>
</reference>
<feature type="region of interest" description="Disordered" evidence="1">
    <location>
        <begin position="239"/>
        <end position="262"/>
    </location>
</feature>
<gene>
    <name evidence="2" type="ORF">KEG57_50535</name>
</gene>
<evidence type="ECO:0000313" key="3">
    <source>
        <dbReference type="Proteomes" id="UP001151081"/>
    </source>
</evidence>
<dbReference type="RefSeq" id="WP_272459931.1">
    <property type="nucleotide sequence ID" value="NZ_JAGTJJ010000084.1"/>
</dbReference>
<keyword evidence="3" id="KW-1185">Reference proteome</keyword>